<dbReference type="EMBL" id="LODT01000039">
    <property type="protein sequence ID" value="KYQ89854.1"/>
    <property type="molecule type" value="Genomic_DNA"/>
</dbReference>
<protein>
    <submittedName>
        <fullName evidence="1">Uncharacterized protein</fullName>
    </submittedName>
</protein>
<dbReference type="InParanoid" id="A0A151Z7U3"/>
<gene>
    <name evidence="1" type="ORF">DLAC_09829</name>
</gene>
<accession>A0A151Z7U3</accession>
<proteinExistence type="predicted"/>
<comment type="caution">
    <text evidence="1">The sequence shown here is derived from an EMBL/GenBank/DDBJ whole genome shotgun (WGS) entry which is preliminary data.</text>
</comment>
<evidence type="ECO:0000313" key="1">
    <source>
        <dbReference type="EMBL" id="KYQ89854.1"/>
    </source>
</evidence>
<dbReference type="Proteomes" id="UP000076078">
    <property type="component" value="Unassembled WGS sequence"/>
</dbReference>
<dbReference type="AlphaFoldDB" id="A0A151Z7U3"/>
<name>A0A151Z7U3_TIELA</name>
<organism evidence="1 2">
    <name type="scientific">Tieghemostelium lacteum</name>
    <name type="common">Slime mold</name>
    <name type="synonym">Dictyostelium lacteum</name>
    <dbReference type="NCBI Taxonomy" id="361077"/>
    <lineage>
        <taxon>Eukaryota</taxon>
        <taxon>Amoebozoa</taxon>
        <taxon>Evosea</taxon>
        <taxon>Eumycetozoa</taxon>
        <taxon>Dictyostelia</taxon>
        <taxon>Dictyosteliales</taxon>
        <taxon>Raperosteliaceae</taxon>
        <taxon>Tieghemostelium</taxon>
    </lineage>
</organism>
<reference evidence="1 2" key="1">
    <citation type="submission" date="2015-12" db="EMBL/GenBank/DDBJ databases">
        <title>Dictyostelia acquired genes for synthesis and detection of signals that induce cell-type specialization by lateral gene transfer from prokaryotes.</title>
        <authorList>
            <person name="Gloeckner G."/>
            <person name="Schaap P."/>
        </authorList>
    </citation>
    <scope>NUCLEOTIDE SEQUENCE [LARGE SCALE GENOMIC DNA]</scope>
    <source>
        <strain evidence="1 2">TK</strain>
    </source>
</reference>
<evidence type="ECO:0000313" key="2">
    <source>
        <dbReference type="Proteomes" id="UP000076078"/>
    </source>
</evidence>
<sequence length="1048" mass="123260">MVVDYIKQIYPNLLDVSNIKSRKFKNIETLITSIHHLNEFLDRFFEWVDRDDVDLNNESVKSFVKIIVDYLLKSNDHLVFSQRLYPWIRDYTPPSKSTAQQSKSKNEIKLELLSTPTPLHLFNFYKSGFLVKMLKSNNSTIITNIISLVVKYQMFNEHRSFDNYYEENGIAHTGAIGYQSSLFPLNLAINNDLIESDNLPNLINELLDDIKCQADTSRYRKYICMTHESMKSFLRMAIEFSPKTEKSKLIEKLYNQSFKIMDQQEIIKLKDIYNQIHQFFFENQQMDWFNNLVIPSVIREIYNPFYGSYILQFGQDDFNNQAIKIFLDGTKSLTSNTSKKTLTVALGALSSICTSNIINEHLLTIYAKLTKIIEIRNNNSLYEIVQKILHIIVRKFKNYPESLADQIISKLLNNDEVMDKEKESKQYKVISIITPYCSTKLLSESFSGILVKMVNYGDHKLVNDMVMSMGNKFTHHEKFENLYQKLFINVNPIIQSDISPLIECLVHYNKDHTQLQSIMNQMVESKRPPRTTHEVLCALKLYQSYPKESRNHDFIRYMFRDQYNDENLLSEIDDYFTFEYLINNVYNQTADFPDSEKWGIYKCCIDKGWKSLVLNRFDKISIYDGNYSKSIILKHSFIQTFQNLLNMDENIQKYLLTSSFYNNNEQNYAAIISKFIDFSEYYKQLITIKRFILNNVHVHEQLFFKPESEYYIGPNNSGINQNEYLELNLLFIEKFLSTNFCQVDDLCIFVSFFSVIDDTDSTRFQNIKSQFIELFKQLNEQSQTKLLDHIVKVHNGHLNGPKQWNYLFDQSLTNFYYQPFYVFKSTTTYLSLPQLPQLPIIVTKSIIKMCFMLNLNSIRSLATVSKSFHKMITQWMTTKVFYIDKPILSFRTNSSSPYSLLHNGVYEMKYDSFVYYLNQESREDILYQVSSLTIKSNLLYRVNRDLLNLIELKIEFNPSNFSVFNSSICNLLCYCSNVQSCYINIIDVLNAEPLIPLLKKIEKLPSLTKIHVYLQLSNLSDSVKNLFLNIPQREIFIDPLGYGKNKKF</sequence>
<keyword evidence="2" id="KW-1185">Reference proteome</keyword>